<dbReference type="PANTHER" id="PTHR15502:SF7">
    <property type="entry name" value="CALCINEURIN-BINDING PROTEIN CABIN-1"/>
    <property type="match status" value="1"/>
</dbReference>
<evidence type="ECO:0000313" key="5">
    <source>
        <dbReference type="Proteomes" id="UP000029121"/>
    </source>
</evidence>
<dbReference type="SMART" id="SM00028">
    <property type="entry name" value="TPR"/>
    <property type="match status" value="3"/>
</dbReference>
<dbReference type="Gene3D" id="1.25.40.10">
    <property type="entry name" value="Tetratricopeptide repeat domain"/>
    <property type="match status" value="1"/>
</dbReference>
<dbReference type="Proteomes" id="UP000029121">
    <property type="component" value="Unassembled WGS sequence"/>
</dbReference>
<dbReference type="GO" id="GO:0005634">
    <property type="term" value="C:nucleus"/>
    <property type="evidence" value="ECO:0007669"/>
    <property type="project" value="UniProtKB-SubCell"/>
</dbReference>
<feature type="compositionally biased region" description="Polar residues" evidence="3">
    <location>
        <begin position="1815"/>
        <end position="1829"/>
    </location>
</feature>
<dbReference type="PANTHER" id="PTHR15502">
    <property type="entry name" value="CALCINEURIN-BINDING PROTEIN CABIN 1-RELATED"/>
    <property type="match status" value="1"/>
</dbReference>
<evidence type="ECO:0000256" key="3">
    <source>
        <dbReference type="SAM" id="MobiDB-lite"/>
    </source>
</evidence>
<evidence type="ECO:0000256" key="1">
    <source>
        <dbReference type="ARBA" id="ARBA00004123"/>
    </source>
</evidence>
<gene>
    <name evidence="4" type="ORF">CARUB_v10003975mg</name>
</gene>
<dbReference type="KEGG" id="crb:17880319"/>
<organism evidence="4 5">
    <name type="scientific">Capsella rubella</name>
    <dbReference type="NCBI Taxonomy" id="81985"/>
    <lineage>
        <taxon>Eukaryota</taxon>
        <taxon>Viridiplantae</taxon>
        <taxon>Streptophyta</taxon>
        <taxon>Embryophyta</taxon>
        <taxon>Tracheophyta</taxon>
        <taxon>Spermatophyta</taxon>
        <taxon>Magnoliopsida</taxon>
        <taxon>eudicotyledons</taxon>
        <taxon>Gunneridae</taxon>
        <taxon>Pentapetalae</taxon>
        <taxon>rosids</taxon>
        <taxon>malvids</taxon>
        <taxon>Brassicales</taxon>
        <taxon>Brassicaceae</taxon>
        <taxon>Camelineae</taxon>
        <taxon>Capsella</taxon>
    </lineage>
</organism>
<dbReference type="EMBL" id="KB870811">
    <property type="protein sequence ID" value="EOA15887.1"/>
    <property type="molecule type" value="Genomic_DNA"/>
</dbReference>
<dbReference type="InterPro" id="IPR011990">
    <property type="entry name" value="TPR-like_helical_dom_sf"/>
</dbReference>
<dbReference type="eggNOG" id="ENOG502QPUI">
    <property type="taxonomic scope" value="Eukaryota"/>
</dbReference>
<sequence length="1859" mass="209851">MFSIAAINDTESTEKWEPLAPSKEAQEFHLSQTYHDGLLKLQAKDYEKARELLESILKDPIIANSKVETIANDNHLHHLRFLALKNLATVFLELGSSHYENALNCYLQAIDLDAKDSVLWNHLGTLSCSMGLLSISRWAFEQGLLCSPNNWNCMEKLLEILIAIGDEVSCLSVANLILRHWPSHSRALHVKQCIEETDSAPFAPKGIDKLEPRHVRLKFPGKRKVSDMNQDMNAASKKLKNSVRVKLPEASWVALINILVGIVHPSRETVGISADIPLNIELALSTEAVMQGLEKKDDCVDSDSSIVSVKDCNFEIESSGAVKEKEPVFSEEHPQERRSTRLERLRNQKPEKEELEFDNSKDPSSDILQYLEKFVIERAFNRVSAGSFCLEESNPISEHAVVSNFVKENSENYGAYHMGHLLLEYIASKCEHLLARHTGLKILELEKLTRHWGRDRKPECSLFLAELYFDLDSKQSDSPDGPSCMVEVTYHLSKIIESVSLDYAIDATPISWEKSLSDSAFKRFQGDETAKEVLDYNKRSFWARYFWLSAWLSILEEKKAKALEEFCRCLSLLDKEGIGEAPVLIQLPHCRRIPELNINRIIHEINLLKIDILLETTIPEMIEKEVYSECVNLLSPLLFSNKDILPAYALKTEEGISSVELSALDVLIEACQKSNPIDVEVYMNCHRRKLQVLLESTATGGSVVTPKTSYKDSSESWDHLVAEEVKAILLCISHVKNFLDESGNTNGMVAPRDCVAGIQALLLRVMSYIMRNFLSKRYSDADGIEEEKKSCFLDAAIGFCKLQHLDSTMSTKYQVELIIGLHDLLAEYGLCCTGKNCAGEEGAFLRFAIKHLLAVDMKVKSSINSPDGLGHDMALPEKLFRNEIKSFLTEVHVEKNENNKTDSKGDGYEGKVDNREKEQSEEESKLIPEHTEEVAEEEKDELELLINNALDQCFFCLYGLNLRVDGSYEDELAVHKNTSRGDYQTKEQCVDVFQYILPYAKASSRTGLIKLRRVLRAIKKHFSQPPDDLLAGNVIDKFLDDPDLCEDKLSYEAGSEGFLETITKCIIPGRTLSEYKVSLLHSSDPYVDVYRNLYYFLAQSEEVSASDKWPGFVLTKEGEEFVQQNANLFKYDLLYNPLRFESWEKLGNIYDEEVDLLLNDGSKHINVVGWRKNSALSQRVETSRRRSRRCLLMSLALANSPDQQSEIHELLALVYYDSLQSVVPFYDQRTVLPSKDATWSRFCENSMKHFNKAFAHRQDWSHAFYMGKLSEKLGQSYEIALSYYEQAMKLNPSAVDPVYRMHASRLKLLNACGKQNLEALKVLALYCFDESIKDTAMTIIGTTTFGSSHTLEEAQDGNLEASYAKTGEGSIQMEGVWHMLYNDSLSALGICVEGDLKHFHKARYMLAQGLYRRGGSSDLQRAKEELSFCFKSSRSSFTINMWEIDGMVKKGRRKAPGLAGNKKALEVNLPESSRKFITCIRKYLLFYLRLLEETGDVNTLERAFNSLRSDKRFSLCIEDLVPVAIGRYVNALVSSMSRVEFAGAKINPDSQLEKIFSLFIEQGSIWPDICNFCETRGPETSESSLYSYLHQYIVSLELDNKVETLETINEKMRKRFKNPKLSNSFSAKVGRHASLAWCRALIISLALITPLQQVSSVECQAITPPFGILENRRVLCVDLQSEFWSSSFEDPSESQMLEAKWHPVLSKIKNVLITNKVLEENLEIANSLLKSCYNFFRETASVTLPSDVNLYFALPQLATAGELLPGSEGVEIIDVSIPRKLLLWAYTLFHGHCGSISQVVKYMEENTKPKMKRGASTSSAVPSVQSGGNNEPDAAPKLVQVIVSDPLGGDICGSTPAPL</sequence>
<keyword evidence="5" id="KW-1185">Reference proteome</keyword>
<accession>R0F2I6</accession>
<protein>
    <recommendedName>
        <fullName evidence="6">Calcineurin-binding protein cabin-1 MEF2-binding domain-containing protein</fullName>
    </recommendedName>
</protein>
<reference evidence="5" key="1">
    <citation type="journal article" date="2013" name="Nat. Genet.">
        <title>The Capsella rubella genome and the genomic consequences of rapid mating system evolution.</title>
        <authorList>
            <person name="Slotte T."/>
            <person name="Hazzouri K.M."/>
            <person name="Agren J.A."/>
            <person name="Koenig D."/>
            <person name="Maumus F."/>
            <person name="Guo Y.L."/>
            <person name="Steige K."/>
            <person name="Platts A.E."/>
            <person name="Escobar J.S."/>
            <person name="Newman L.K."/>
            <person name="Wang W."/>
            <person name="Mandakova T."/>
            <person name="Vello E."/>
            <person name="Smith L.M."/>
            <person name="Henz S.R."/>
            <person name="Steffen J."/>
            <person name="Takuno S."/>
            <person name="Brandvain Y."/>
            <person name="Coop G."/>
            <person name="Andolfatto P."/>
            <person name="Hu T.T."/>
            <person name="Blanchette M."/>
            <person name="Clark R.M."/>
            <person name="Quesneville H."/>
            <person name="Nordborg M."/>
            <person name="Gaut B.S."/>
            <person name="Lysak M.A."/>
            <person name="Jenkins J."/>
            <person name="Grimwood J."/>
            <person name="Chapman J."/>
            <person name="Prochnik S."/>
            <person name="Shu S."/>
            <person name="Rokhsar D."/>
            <person name="Schmutz J."/>
            <person name="Weigel D."/>
            <person name="Wright S.I."/>
        </authorList>
    </citation>
    <scope>NUCLEOTIDE SEQUENCE [LARGE SCALE GENOMIC DNA]</scope>
    <source>
        <strain evidence="5">cv. Monte Gargano</strain>
    </source>
</reference>
<evidence type="ECO:0000256" key="2">
    <source>
        <dbReference type="ARBA" id="ARBA00023242"/>
    </source>
</evidence>
<comment type="subcellular location">
    <subcellularLocation>
        <location evidence="1">Nucleus</location>
    </subcellularLocation>
</comment>
<dbReference type="InterPro" id="IPR019734">
    <property type="entry name" value="TPR_rpt"/>
</dbReference>
<keyword evidence="2" id="KW-0539">Nucleus</keyword>
<dbReference type="GO" id="GO:0006325">
    <property type="term" value="P:chromatin organization"/>
    <property type="evidence" value="ECO:0007669"/>
    <property type="project" value="InterPro"/>
</dbReference>
<dbReference type="InterPro" id="IPR033053">
    <property type="entry name" value="Hir3/CABIN1"/>
</dbReference>
<name>R0F2I6_9BRAS</name>
<evidence type="ECO:0000313" key="4">
    <source>
        <dbReference type="EMBL" id="EOA15887.1"/>
    </source>
</evidence>
<dbReference type="SUPFAM" id="SSF48452">
    <property type="entry name" value="TPR-like"/>
    <property type="match status" value="1"/>
</dbReference>
<feature type="region of interest" description="Disordered" evidence="3">
    <location>
        <begin position="895"/>
        <end position="933"/>
    </location>
</feature>
<proteinExistence type="predicted"/>
<dbReference type="STRING" id="81985.R0F2I6"/>
<feature type="region of interest" description="Disordered" evidence="3">
    <location>
        <begin position="323"/>
        <end position="362"/>
    </location>
</feature>
<evidence type="ECO:0008006" key="6">
    <source>
        <dbReference type="Google" id="ProtNLM"/>
    </source>
</evidence>
<dbReference type="FunFam" id="1.25.40.10:FF:000431">
    <property type="entry name" value="Tetratricopeptide repeat (TPR)-like superfamily protein"/>
    <property type="match status" value="1"/>
</dbReference>
<dbReference type="OrthoDB" id="77564at2759"/>
<feature type="region of interest" description="Disordered" evidence="3">
    <location>
        <begin position="1811"/>
        <end position="1835"/>
    </location>
</feature>
<dbReference type="GO" id="GO:0031491">
    <property type="term" value="F:nucleosome binding"/>
    <property type="evidence" value="ECO:0007669"/>
    <property type="project" value="TreeGrafter"/>
</dbReference>